<feature type="compositionally biased region" description="Polar residues" evidence="1">
    <location>
        <begin position="1"/>
        <end position="10"/>
    </location>
</feature>
<feature type="region of interest" description="Disordered" evidence="1">
    <location>
        <begin position="1"/>
        <end position="21"/>
    </location>
</feature>
<sequence length="182" mass="20105">MNPNSTQQVSYGQPVPGQYGQPQTTVVHVQNHCDGGRGGGGGHGGVRQALHVAHFIHNPAGALIGSAIRRSLQDDDHRTERSIRRDERRMERAERKQERVCERMQRKQHKLDARHGVGLCGVPGCRVAGSHVHQIPQQQYPSHPQYPIQPSSEPAPPYAQNPQEINYGPPPPYSSLNTVFPG</sequence>
<feature type="region of interest" description="Disordered" evidence="1">
    <location>
        <begin position="133"/>
        <end position="182"/>
    </location>
</feature>
<protein>
    <submittedName>
        <fullName evidence="3 4">Uncharacterized protein</fullName>
    </submittedName>
</protein>
<evidence type="ECO:0000313" key="4">
    <source>
        <dbReference type="WBParaSite" id="MBELARI_LOCUS8232"/>
    </source>
</evidence>
<proteinExistence type="predicted"/>
<dbReference type="Proteomes" id="UP000887575">
    <property type="component" value="Unassembled WGS sequence"/>
</dbReference>
<keyword evidence="2" id="KW-1185">Reference proteome</keyword>
<dbReference type="WBParaSite" id="MBELARI_LOCUS8088">
    <property type="protein sequence ID" value="MBELARI_LOCUS8088"/>
    <property type="gene ID" value="MBELARI_LOCUS8088"/>
</dbReference>
<accession>A0AAF3FM63</accession>
<dbReference type="WBParaSite" id="MBELARI_LOCUS8232">
    <property type="protein sequence ID" value="MBELARI_LOCUS8232"/>
    <property type="gene ID" value="MBELARI_LOCUS8232"/>
</dbReference>
<evidence type="ECO:0000256" key="1">
    <source>
        <dbReference type="SAM" id="MobiDB-lite"/>
    </source>
</evidence>
<evidence type="ECO:0000313" key="2">
    <source>
        <dbReference type="Proteomes" id="UP000887575"/>
    </source>
</evidence>
<reference evidence="3 4" key="1">
    <citation type="submission" date="2024-02" db="UniProtKB">
        <authorList>
            <consortium name="WormBaseParasite"/>
        </authorList>
    </citation>
    <scope>IDENTIFICATION</scope>
</reference>
<feature type="compositionally biased region" description="Low complexity" evidence="1">
    <location>
        <begin position="133"/>
        <end position="151"/>
    </location>
</feature>
<organism evidence="2 3">
    <name type="scientific">Mesorhabditis belari</name>
    <dbReference type="NCBI Taxonomy" id="2138241"/>
    <lineage>
        <taxon>Eukaryota</taxon>
        <taxon>Metazoa</taxon>
        <taxon>Ecdysozoa</taxon>
        <taxon>Nematoda</taxon>
        <taxon>Chromadorea</taxon>
        <taxon>Rhabditida</taxon>
        <taxon>Rhabditina</taxon>
        <taxon>Rhabditomorpha</taxon>
        <taxon>Rhabditoidea</taxon>
        <taxon>Rhabditidae</taxon>
        <taxon>Mesorhabditinae</taxon>
        <taxon>Mesorhabditis</taxon>
    </lineage>
</organism>
<feature type="compositionally biased region" description="Low complexity" evidence="1">
    <location>
        <begin position="11"/>
        <end position="21"/>
    </location>
</feature>
<feature type="region of interest" description="Disordered" evidence="1">
    <location>
        <begin position="72"/>
        <end position="108"/>
    </location>
</feature>
<dbReference type="AlphaFoldDB" id="A0AAF3FM63"/>
<evidence type="ECO:0000313" key="3">
    <source>
        <dbReference type="WBParaSite" id="MBELARI_LOCUS8088"/>
    </source>
</evidence>
<name>A0AAF3FM63_9BILA</name>